<dbReference type="Gene3D" id="3.40.50.1000">
    <property type="entry name" value="HAD superfamily/HAD-like"/>
    <property type="match status" value="1"/>
</dbReference>
<dbReference type="InterPro" id="IPR006439">
    <property type="entry name" value="HAD-SF_hydro_IA"/>
</dbReference>
<organism evidence="1 2">
    <name type="scientific">Nitrospirillum amazonense</name>
    <dbReference type="NCBI Taxonomy" id="28077"/>
    <lineage>
        <taxon>Bacteria</taxon>
        <taxon>Pseudomonadati</taxon>
        <taxon>Pseudomonadota</taxon>
        <taxon>Alphaproteobacteria</taxon>
        <taxon>Rhodospirillales</taxon>
        <taxon>Azospirillaceae</taxon>
        <taxon>Nitrospirillum</taxon>
    </lineage>
</organism>
<dbReference type="Pfam" id="PF00702">
    <property type="entry name" value="Hydrolase"/>
    <property type="match status" value="1"/>
</dbReference>
<keyword evidence="2" id="KW-1185">Reference proteome</keyword>
<reference evidence="1 2" key="1">
    <citation type="submission" date="2019-06" db="EMBL/GenBank/DDBJ databases">
        <title>Genomic Encyclopedia of Type Strains, Phase IV (KMG-V): Genome sequencing to study the core and pangenomes of soil and plant-associated prokaryotes.</title>
        <authorList>
            <person name="Whitman W."/>
        </authorList>
    </citation>
    <scope>NUCLEOTIDE SEQUENCE [LARGE SCALE GENOMIC DNA]</scope>
    <source>
        <strain evidence="1 2">BR 11622</strain>
    </source>
</reference>
<dbReference type="Proteomes" id="UP000315751">
    <property type="component" value="Unassembled WGS sequence"/>
</dbReference>
<dbReference type="NCBIfam" id="TIGR01509">
    <property type="entry name" value="HAD-SF-IA-v3"/>
    <property type="match status" value="1"/>
</dbReference>
<dbReference type="InterPro" id="IPR023198">
    <property type="entry name" value="PGP-like_dom2"/>
</dbReference>
<dbReference type="InterPro" id="IPR036412">
    <property type="entry name" value="HAD-like_sf"/>
</dbReference>
<comment type="caution">
    <text evidence="1">The sequence shown here is derived from an EMBL/GenBank/DDBJ whole genome shotgun (WGS) entry which is preliminary data.</text>
</comment>
<dbReference type="Gene3D" id="1.10.150.240">
    <property type="entry name" value="Putative phosphatase, domain 2"/>
    <property type="match status" value="1"/>
</dbReference>
<dbReference type="EMBL" id="VITR01000004">
    <property type="protein sequence ID" value="TWB43773.1"/>
    <property type="molecule type" value="Genomic_DNA"/>
</dbReference>
<dbReference type="PANTHER" id="PTHR43481">
    <property type="entry name" value="FRUCTOSE-1-PHOSPHATE PHOSPHATASE"/>
    <property type="match status" value="1"/>
</dbReference>
<dbReference type="SFLD" id="SFLDS00003">
    <property type="entry name" value="Haloacid_Dehalogenase"/>
    <property type="match status" value="1"/>
</dbReference>
<name>A0A560HBN4_9PROT</name>
<protein>
    <submittedName>
        <fullName evidence="1">Sugar-phosphatase</fullName>
    </submittedName>
</protein>
<proteinExistence type="predicted"/>
<dbReference type="SFLD" id="SFLDG01129">
    <property type="entry name" value="C1.5:_HAD__Beta-PGM__Phosphata"/>
    <property type="match status" value="1"/>
</dbReference>
<dbReference type="InterPro" id="IPR051806">
    <property type="entry name" value="HAD-like_SPP"/>
</dbReference>
<dbReference type="AlphaFoldDB" id="A0A560HBN4"/>
<gene>
    <name evidence="1" type="ORF">FBZ90_104161</name>
</gene>
<evidence type="ECO:0000313" key="1">
    <source>
        <dbReference type="EMBL" id="TWB43773.1"/>
    </source>
</evidence>
<sequence length="237" mass="24851">MASARMIRRKPCMPAVPPSVPHADRRFAAFLFDMDGTLVDSIAAANRAWSRWAARHGLDPAPVLATMHGVRAVETIRRWSPPGTDVEAEAALLTLAEIEDVEGTVAIPGAPAFLATLPPTRWAIVTSAPRDLALARLGAAGLAPPPVIITADDVSRGKPAPDPFLLAARRLEVAPQDCLVWEDAPAGIAAGEAAGAAVAVITATHHAPLDTPHPTVPTYEHLAAVVEAGRLRVTART</sequence>
<dbReference type="GO" id="GO:0050308">
    <property type="term" value="F:sugar-phosphatase activity"/>
    <property type="evidence" value="ECO:0007669"/>
    <property type="project" value="TreeGrafter"/>
</dbReference>
<dbReference type="SUPFAM" id="SSF56784">
    <property type="entry name" value="HAD-like"/>
    <property type="match status" value="1"/>
</dbReference>
<dbReference type="PANTHER" id="PTHR43481:SF4">
    <property type="entry name" value="GLYCEROL-1-PHOSPHATE PHOSPHOHYDROLASE 1-RELATED"/>
    <property type="match status" value="1"/>
</dbReference>
<accession>A0A560HBN4</accession>
<dbReference type="InterPro" id="IPR023214">
    <property type="entry name" value="HAD_sf"/>
</dbReference>
<evidence type="ECO:0000313" key="2">
    <source>
        <dbReference type="Proteomes" id="UP000315751"/>
    </source>
</evidence>